<dbReference type="Pfam" id="PF07992">
    <property type="entry name" value="Pyr_redox_2"/>
    <property type="match status" value="1"/>
</dbReference>
<evidence type="ECO:0000313" key="7">
    <source>
        <dbReference type="EMBL" id="MCD2192268.1"/>
    </source>
</evidence>
<dbReference type="PRINTS" id="PR00411">
    <property type="entry name" value="PNDRDTASEI"/>
</dbReference>
<evidence type="ECO:0000313" key="8">
    <source>
        <dbReference type="Proteomes" id="UP001199469"/>
    </source>
</evidence>
<dbReference type="RefSeq" id="WP_230729951.1">
    <property type="nucleotide sequence ID" value="NZ_JAJNDB010000001.1"/>
</dbReference>
<dbReference type="Gene3D" id="3.50.50.100">
    <property type="match status" value="1"/>
</dbReference>
<evidence type="ECO:0000256" key="3">
    <source>
        <dbReference type="ARBA" id="ARBA00022827"/>
    </source>
</evidence>
<sequence length="459" mass="49556">MAAERIVVVGAGFAGLECVKRLEHKLRSEIDRGEIEVVVVSPHDYMLYLPLLPQVASGVITTQAVTVSLPRAVKRAHRLPGSVIGVDLERSTCVVRKISGDVVDLPYDRLVLAPGSVTRKFDIPGLDEHALGMKNLAEAAYLRDHVISQLELANASTDDAERAARCQFVVVGGGYAGTETAACLQLLTESALKRFPRLDPGLVRWTLVDIAPRLMPELGVRLGEQALDLLRRRGIEIKLETGVEEVTDEEVTLTDGTVLPTRTLVWTAGVTSSPLVKNLGVDLVRGRLKVGADLRLPSHERVFALGDCAAVPDLTQDDPEAICPPTAQHASRMATTAADNVVASLRGEALRRYKHHDLGLVVDLGGTQAVAHPLGVQLTGAVAQAVTRGYHVFALPLTRTRLRVIANWVLHLFGGDEFIRIGFLSGAKGTVEEFESADAYLSADEVRDRAQTSGTAPRR</sequence>
<comment type="similarity">
    <text evidence="1">Belongs to the NADH dehydrogenase family.</text>
</comment>
<reference evidence="7 8" key="1">
    <citation type="submission" date="2021-11" db="EMBL/GenBank/DDBJ databases">
        <title>Draft genome sequence of Actinomycetospora sp. SF1 isolated from the rhizosphere soil.</title>
        <authorList>
            <person name="Duangmal K."/>
            <person name="Chantavorakit T."/>
        </authorList>
    </citation>
    <scope>NUCLEOTIDE SEQUENCE [LARGE SCALE GENOMIC DNA]</scope>
    <source>
        <strain evidence="7 8">TBRC 5722</strain>
    </source>
</reference>
<keyword evidence="3" id="KW-0274">FAD</keyword>
<keyword evidence="4" id="KW-0560">Oxidoreductase</keyword>
<keyword evidence="2" id="KW-0285">Flavoprotein</keyword>
<evidence type="ECO:0000256" key="5">
    <source>
        <dbReference type="ARBA" id="ARBA00023027"/>
    </source>
</evidence>
<dbReference type="Proteomes" id="UP001199469">
    <property type="component" value="Unassembled WGS sequence"/>
</dbReference>
<keyword evidence="8" id="KW-1185">Reference proteome</keyword>
<evidence type="ECO:0000256" key="2">
    <source>
        <dbReference type="ARBA" id="ARBA00022630"/>
    </source>
</evidence>
<protein>
    <submittedName>
        <fullName evidence="7">NAD(P)/FAD-dependent oxidoreductase</fullName>
    </submittedName>
</protein>
<keyword evidence="5" id="KW-0520">NAD</keyword>
<gene>
    <name evidence="7" type="ORF">LQ327_02515</name>
</gene>
<proteinExistence type="inferred from homology"/>
<accession>A0ABS8P2H8</accession>
<dbReference type="EMBL" id="JAJNDB010000001">
    <property type="protein sequence ID" value="MCD2192268.1"/>
    <property type="molecule type" value="Genomic_DNA"/>
</dbReference>
<dbReference type="InterPro" id="IPR036188">
    <property type="entry name" value="FAD/NAD-bd_sf"/>
</dbReference>
<name>A0ABS8P2H8_9PSEU</name>
<dbReference type="PRINTS" id="PR00368">
    <property type="entry name" value="FADPNR"/>
</dbReference>
<evidence type="ECO:0000259" key="6">
    <source>
        <dbReference type="Pfam" id="PF07992"/>
    </source>
</evidence>
<dbReference type="InterPro" id="IPR045024">
    <property type="entry name" value="NDH-2"/>
</dbReference>
<comment type="caution">
    <text evidence="7">The sequence shown here is derived from an EMBL/GenBank/DDBJ whole genome shotgun (WGS) entry which is preliminary data.</text>
</comment>
<evidence type="ECO:0000256" key="1">
    <source>
        <dbReference type="ARBA" id="ARBA00005272"/>
    </source>
</evidence>
<organism evidence="7 8">
    <name type="scientific">Actinomycetospora endophytica</name>
    <dbReference type="NCBI Taxonomy" id="2291215"/>
    <lineage>
        <taxon>Bacteria</taxon>
        <taxon>Bacillati</taxon>
        <taxon>Actinomycetota</taxon>
        <taxon>Actinomycetes</taxon>
        <taxon>Pseudonocardiales</taxon>
        <taxon>Pseudonocardiaceae</taxon>
        <taxon>Actinomycetospora</taxon>
    </lineage>
</organism>
<dbReference type="InterPro" id="IPR023753">
    <property type="entry name" value="FAD/NAD-binding_dom"/>
</dbReference>
<evidence type="ECO:0000256" key="4">
    <source>
        <dbReference type="ARBA" id="ARBA00023002"/>
    </source>
</evidence>
<dbReference type="PANTHER" id="PTHR43706">
    <property type="entry name" value="NADH DEHYDROGENASE"/>
    <property type="match status" value="1"/>
</dbReference>
<feature type="domain" description="FAD/NAD(P)-binding" evidence="6">
    <location>
        <begin position="5"/>
        <end position="316"/>
    </location>
</feature>
<dbReference type="PANTHER" id="PTHR43706:SF45">
    <property type="entry name" value="NADH DEHYDROGENASE-LIKE PROTEIN RV1812C"/>
    <property type="match status" value="1"/>
</dbReference>
<dbReference type="SUPFAM" id="SSF51905">
    <property type="entry name" value="FAD/NAD(P)-binding domain"/>
    <property type="match status" value="1"/>
</dbReference>